<dbReference type="KEGG" id="hmo:HM1_1745"/>
<feature type="domain" description="2Fe-2S ferredoxin-type" evidence="17">
    <location>
        <begin position="29"/>
        <end position="115"/>
    </location>
</feature>
<dbReference type="PROSITE" id="PS51839">
    <property type="entry name" value="4FE4S_HC3"/>
    <property type="match status" value="1"/>
</dbReference>
<protein>
    <submittedName>
        <fullName evidence="21">Formate dehydrogenase, alpha subunit</fullName>
    </submittedName>
</protein>
<dbReference type="HOGENOM" id="CLU_000422_4_0_9"/>
<proteinExistence type="inferred from homology"/>
<dbReference type="InterPro" id="IPR054351">
    <property type="entry name" value="NADH_UbQ_OxRdtase_ferredoxin"/>
</dbReference>
<dbReference type="NCBIfam" id="TIGR01591">
    <property type="entry name" value="Fdh-alpha"/>
    <property type="match status" value="1"/>
</dbReference>
<dbReference type="GO" id="GO:0015942">
    <property type="term" value="P:formate metabolic process"/>
    <property type="evidence" value="ECO:0007669"/>
    <property type="project" value="InterPro"/>
</dbReference>
<evidence type="ECO:0000256" key="8">
    <source>
        <dbReference type="ARBA" id="ARBA00022737"/>
    </source>
</evidence>
<evidence type="ECO:0000259" key="18">
    <source>
        <dbReference type="PROSITE" id="PS51379"/>
    </source>
</evidence>
<dbReference type="Gene3D" id="2.40.40.20">
    <property type="match status" value="1"/>
</dbReference>
<dbReference type="InterPro" id="IPR019574">
    <property type="entry name" value="NADH_UbQ_OxRdtase_Gsu_4Fe4S-bd"/>
</dbReference>
<dbReference type="InterPro" id="IPR017900">
    <property type="entry name" value="4Fe4S_Fe_S_CS"/>
</dbReference>
<evidence type="ECO:0000256" key="14">
    <source>
        <dbReference type="ARBA" id="ARBA00023136"/>
    </source>
</evidence>
<dbReference type="Gene3D" id="3.40.228.10">
    <property type="entry name" value="Dimethylsulfoxide Reductase, domain 2"/>
    <property type="match status" value="1"/>
</dbReference>
<dbReference type="PANTHER" id="PTHR43105:SF10">
    <property type="entry name" value="NADH-QUINONE OXIDOREDUCTASE SUBUNIT G"/>
    <property type="match status" value="1"/>
</dbReference>
<dbReference type="Pfam" id="PF22117">
    <property type="entry name" value="Fer4_Nqo3"/>
    <property type="match status" value="1"/>
</dbReference>
<dbReference type="SMART" id="SM00926">
    <property type="entry name" value="Molybdop_Fe4S4"/>
    <property type="match status" value="1"/>
</dbReference>
<dbReference type="FunFam" id="3.40.228.10:FF:000002">
    <property type="entry name" value="Formate dehydrogenase subunit alpha"/>
    <property type="match status" value="1"/>
</dbReference>
<evidence type="ECO:0000259" key="19">
    <source>
        <dbReference type="PROSITE" id="PS51669"/>
    </source>
</evidence>
<comment type="similarity">
    <text evidence="3">Belongs to the complex I 75 kDa subunit family.</text>
</comment>
<keyword evidence="14" id="KW-0472">Membrane</keyword>
<dbReference type="CDD" id="cd02790">
    <property type="entry name" value="MopB_CT_Formate-Dh_H"/>
    <property type="match status" value="1"/>
</dbReference>
<evidence type="ECO:0000313" key="22">
    <source>
        <dbReference type="Proteomes" id="UP000008550"/>
    </source>
</evidence>
<comment type="cofactor">
    <cofactor evidence="15">
        <name>[2Fe-2S] cluster</name>
        <dbReference type="ChEBI" id="CHEBI:190135"/>
    </cofactor>
</comment>
<dbReference type="InterPro" id="IPR001041">
    <property type="entry name" value="2Fe-2S_ferredoxin-type"/>
</dbReference>
<dbReference type="eggNOG" id="COG3383">
    <property type="taxonomic scope" value="Bacteria"/>
</dbReference>
<dbReference type="FunFam" id="3.30.70.20:FF:000035">
    <property type="entry name" value="Iron hydrogenase 1"/>
    <property type="match status" value="1"/>
</dbReference>
<evidence type="ECO:0000256" key="7">
    <source>
        <dbReference type="ARBA" id="ARBA00022723"/>
    </source>
</evidence>
<dbReference type="InterPro" id="IPR006655">
    <property type="entry name" value="Mopterin_OxRdtase_prok_CS"/>
</dbReference>
<sequence>MKQGSAQALTDDKTKARPGAPAKDPGNGDDVALTIDGQTLSVPAGTTVLAAARQLGIDIPTLCHDPELTNAGSCRLCVVEVEIPTAGGMMKMRNLPPSCVTAVSPGMVVRTCTERVVQARRTVLELLLANHPRDCLRCERAGNCQLQAYAYAYGADFPAAGSALDGERRRDPVDDSNPFIRRDMNKCVLCGKCVRVCAEVQGRHVLDYAHRGFATTVAPAFEKALGDSDCVFCGSCVALCPTGALTEKMKAGKGRPWDGRRKVRTTCPYCGTGCNFDLEVVRRPVAGEPEREEVIGVASAADAPVNGRHLCVKGRFGLSFIHHPERLRRPLVKKEGRFVETSWEEALSFVAERFRAILSEWGGDAFGVLASAKVTNEENYLINRFARGVLGTNNIDHCARLCHASTVAGLAAAFGSGAMTNPIADIAKSDFLLVIGSNTTESHPVLAQKLLQAIGRGTPCVVIDPRRTELAAAATEHLAIRPGGDLALLNAMAHVIIAEGLQDDRFIEERTEGFEEFKAAVADCSPEWAAPLTGIAPAVIRETARRYARAERASIFYTMGITQKRTGTHNVMAIANLALLTGHIGKEGSGVNPLRGQNNVQGACDMGALPNVFPGYQPVGDAAVRAKFAAAWGLDAVELPAKPGLTVGEMLEAARAGELKAMLIVGENPVLSDPDSARVVEALRRLDFLVAVDIFLSETAQLADVVLPACSFAEKEGTFTNTERRVQRVRQAIEPVGQSRPDWRIVADLAAALGRPFDVNDPAAVMAEIARLTPAYGGISHDRLDREGGLCWPCPASDHPGTPRLHEERFTRGKGRFHAVHYLPPAEAPDETYPLVLSTGRRLFHYHTGTMSRRTELAAIYPEEHLEMHPDDAAHLGLTDGDWVRLSTRRGAISIPVRLTEGIMAGTVFTSFHFSEAAVNVLTNSAVDPVAKIPELKVCACRVEIVDPPCGYLPPAGKRVLV</sequence>
<keyword evidence="12" id="KW-0411">Iron-sulfur</keyword>
<dbReference type="Pfam" id="PF13510">
    <property type="entry name" value="Fer2_4"/>
    <property type="match status" value="1"/>
</dbReference>
<dbReference type="PROSITE" id="PS51085">
    <property type="entry name" value="2FE2S_FER_2"/>
    <property type="match status" value="1"/>
</dbReference>
<dbReference type="AlphaFoldDB" id="B0TER3"/>
<dbReference type="InterPro" id="IPR006963">
    <property type="entry name" value="Mopterin_OxRdtase_4Fe-4S_dom"/>
</dbReference>
<evidence type="ECO:0000256" key="3">
    <source>
        <dbReference type="ARBA" id="ARBA00005404"/>
    </source>
</evidence>
<dbReference type="Pfam" id="PF04879">
    <property type="entry name" value="Molybdop_Fe4S4"/>
    <property type="match status" value="1"/>
</dbReference>
<evidence type="ECO:0000256" key="5">
    <source>
        <dbReference type="ARBA" id="ARBA00022485"/>
    </source>
</evidence>
<keyword evidence="9" id="KW-1278">Translocase</keyword>
<feature type="domain" description="4Fe-4S His(Cys)3-ligated-type" evidence="20">
    <location>
        <begin position="115"/>
        <end position="154"/>
    </location>
</feature>
<dbReference type="InterPro" id="IPR041925">
    <property type="entry name" value="CT_Formate-Dh_H"/>
</dbReference>
<dbReference type="InterPro" id="IPR006478">
    <property type="entry name" value="Formate_DH_asu"/>
</dbReference>
<keyword evidence="7" id="KW-0479">Metal-binding</keyword>
<dbReference type="InterPro" id="IPR009010">
    <property type="entry name" value="Asp_de-COase-like_dom_sf"/>
</dbReference>
<dbReference type="SUPFAM" id="SSF54862">
    <property type="entry name" value="4Fe-4S ferredoxins"/>
    <property type="match status" value="1"/>
</dbReference>
<evidence type="ECO:0000259" key="20">
    <source>
        <dbReference type="PROSITE" id="PS51839"/>
    </source>
</evidence>
<dbReference type="PROSITE" id="PS51669">
    <property type="entry name" value="4FE4S_MOW_BIS_MGD"/>
    <property type="match status" value="1"/>
</dbReference>
<keyword evidence="13" id="KW-0520">NAD</keyword>
<comment type="cofactor">
    <cofactor evidence="1">
        <name>[4Fe-4S] cluster</name>
        <dbReference type="ChEBI" id="CHEBI:49883"/>
    </cofactor>
</comment>
<dbReference type="GO" id="GO:0008863">
    <property type="term" value="F:formate dehydrogenase (NAD+) activity"/>
    <property type="evidence" value="ECO:0007669"/>
    <property type="project" value="InterPro"/>
</dbReference>
<dbReference type="PIRSF" id="PIRSF036643">
    <property type="entry name" value="FDH_alpha"/>
    <property type="match status" value="1"/>
</dbReference>
<dbReference type="Pfam" id="PF10588">
    <property type="entry name" value="NADH-G_4Fe-4S_3"/>
    <property type="match status" value="1"/>
</dbReference>
<dbReference type="EMBL" id="CP000930">
    <property type="protein sequence ID" value="ABZ84315.1"/>
    <property type="molecule type" value="Genomic_DNA"/>
</dbReference>
<evidence type="ECO:0000313" key="21">
    <source>
        <dbReference type="EMBL" id="ABZ84315.1"/>
    </source>
</evidence>
<evidence type="ECO:0000256" key="12">
    <source>
        <dbReference type="ARBA" id="ARBA00023014"/>
    </source>
</evidence>
<comment type="subcellular location">
    <subcellularLocation>
        <location evidence="2">Membrane</location>
    </subcellularLocation>
</comment>
<keyword evidence="8" id="KW-0677">Repeat</keyword>
<dbReference type="STRING" id="498761.HM1_1745"/>
<dbReference type="SUPFAM" id="SSF54292">
    <property type="entry name" value="2Fe-2S ferredoxin-like"/>
    <property type="match status" value="1"/>
</dbReference>
<dbReference type="FunFam" id="3.10.20.740:FF:000004">
    <property type="entry name" value="NADH-quinone oxidoreductase"/>
    <property type="match status" value="1"/>
</dbReference>
<dbReference type="CDD" id="cd02753">
    <property type="entry name" value="MopB_Formate-Dh-H"/>
    <property type="match status" value="1"/>
</dbReference>
<dbReference type="PROSITE" id="PS00198">
    <property type="entry name" value="4FE4S_FER_1"/>
    <property type="match status" value="1"/>
</dbReference>
<keyword evidence="10" id="KW-0560">Oxidoreductase</keyword>
<dbReference type="InterPro" id="IPR050123">
    <property type="entry name" value="Prok_molybdopt-oxidoreductase"/>
</dbReference>
<accession>B0TER3</accession>
<feature type="domain" description="4Fe-4S Mo/W bis-MGD-type" evidence="19">
    <location>
        <begin position="260"/>
        <end position="325"/>
    </location>
</feature>
<evidence type="ECO:0000256" key="15">
    <source>
        <dbReference type="ARBA" id="ARBA00034078"/>
    </source>
</evidence>
<dbReference type="InterPro" id="IPR036010">
    <property type="entry name" value="2Fe-2S_ferredoxin-like_sf"/>
</dbReference>
<dbReference type="GO" id="GO:0022904">
    <property type="term" value="P:respiratory electron transport chain"/>
    <property type="evidence" value="ECO:0007669"/>
    <property type="project" value="TreeGrafter"/>
</dbReference>
<dbReference type="GO" id="GO:0003954">
    <property type="term" value="F:NADH dehydrogenase activity"/>
    <property type="evidence" value="ECO:0007669"/>
    <property type="project" value="TreeGrafter"/>
</dbReference>
<dbReference type="RefSeq" id="WP_012282819.1">
    <property type="nucleotide sequence ID" value="NC_010337.2"/>
</dbReference>
<reference evidence="21 22" key="1">
    <citation type="journal article" date="2008" name="J. Bacteriol.">
        <title>The genome of Heliobacterium modesticaldum, a phototrophic representative of the Firmicutes containing the simplest photosynthetic apparatus.</title>
        <authorList>
            <person name="Sattley W.M."/>
            <person name="Madigan M.T."/>
            <person name="Swingley W.D."/>
            <person name="Cheung P.C."/>
            <person name="Clocksin K.M."/>
            <person name="Conrad A.L."/>
            <person name="Dejesa L.C."/>
            <person name="Honchak B.M."/>
            <person name="Jung D.O."/>
            <person name="Karbach L.E."/>
            <person name="Kurdoglu A."/>
            <person name="Lahiri S."/>
            <person name="Mastrian S.D."/>
            <person name="Page L.E."/>
            <person name="Taylor H.L."/>
            <person name="Wang Z.T."/>
            <person name="Raymond J."/>
            <person name="Chen M."/>
            <person name="Blankenship R.E."/>
            <person name="Touchman J.W."/>
        </authorList>
    </citation>
    <scope>NUCLEOTIDE SEQUENCE [LARGE SCALE GENOMIC DNA]</scope>
    <source>
        <strain evidence="22">ATCC 51547 / Ice1</strain>
    </source>
</reference>
<evidence type="ECO:0000256" key="1">
    <source>
        <dbReference type="ARBA" id="ARBA00001966"/>
    </source>
</evidence>
<dbReference type="GO" id="GO:0043546">
    <property type="term" value="F:molybdopterin cofactor binding"/>
    <property type="evidence" value="ECO:0007669"/>
    <property type="project" value="InterPro"/>
</dbReference>
<dbReference type="OrthoDB" id="9803192at2"/>
<feature type="region of interest" description="Disordered" evidence="16">
    <location>
        <begin position="1"/>
        <end position="31"/>
    </location>
</feature>
<evidence type="ECO:0000256" key="4">
    <source>
        <dbReference type="ARBA" id="ARBA00007023"/>
    </source>
</evidence>
<evidence type="ECO:0000256" key="10">
    <source>
        <dbReference type="ARBA" id="ARBA00023002"/>
    </source>
</evidence>
<dbReference type="GO" id="GO:0046872">
    <property type="term" value="F:metal ion binding"/>
    <property type="evidence" value="ECO:0007669"/>
    <property type="project" value="UniProtKB-KW"/>
</dbReference>
<evidence type="ECO:0000256" key="11">
    <source>
        <dbReference type="ARBA" id="ARBA00023004"/>
    </source>
</evidence>
<evidence type="ECO:0000256" key="9">
    <source>
        <dbReference type="ARBA" id="ARBA00022967"/>
    </source>
</evidence>
<dbReference type="Gene3D" id="2.20.25.90">
    <property type="entry name" value="ADC-like domains"/>
    <property type="match status" value="1"/>
</dbReference>
<dbReference type="Gene3D" id="3.40.50.740">
    <property type="match status" value="1"/>
</dbReference>
<name>B0TER3_HELMI</name>
<feature type="domain" description="4Fe-4S ferredoxin-type" evidence="18">
    <location>
        <begin position="222"/>
        <end position="250"/>
    </location>
</feature>
<organism evidence="21 22">
    <name type="scientific">Heliobacterium modesticaldum (strain ATCC 51547 / Ice1)</name>
    <dbReference type="NCBI Taxonomy" id="498761"/>
    <lineage>
        <taxon>Bacteria</taxon>
        <taxon>Bacillati</taxon>
        <taxon>Bacillota</taxon>
        <taxon>Clostridia</taxon>
        <taxon>Eubacteriales</taxon>
        <taxon>Heliobacteriaceae</taxon>
        <taxon>Heliomicrobium</taxon>
    </lineage>
</organism>
<dbReference type="CDD" id="cd00207">
    <property type="entry name" value="fer2"/>
    <property type="match status" value="1"/>
</dbReference>
<dbReference type="InterPro" id="IPR017896">
    <property type="entry name" value="4Fe4S_Fe-S-bd"/>
</dbReference>
<dbReference type="GO" id="GO:0051537">
    <property type="term" value="F:2 iron, 2 sulfur cluster binding"/>
    <property type="evidence" value="ECO:0007669"/>
    <property type="project" value="UniProtKB-KW"/>
</dbReference>
<dbReference type="SUPFAM" id="SSF53706">
    <property type="entry name" value="Formate dehydrogenase/DMSO reductase, domains 1-3"/>
    <property type="match status" value="1"/>
</dbReference>
<dbReference type="Gene3D" id="3.30.70.20">
    <property type="match status" value="1"/>
</dbReference>
<dbReference type="InterPro" id="IPR041924">
    <property type="entry name" value="Formate_Dh-H_N"/>
</dbReference>
<dbReference type="Pfam" id="PF00384">
    <property type="entry name" value="Molybdopterin"/>
    <property type="match status" value="1"/>
</dbReference>
<dbReference type="PROSITE" id="PS00490">
    <property type="entry name" value="MOLYBDOPTERIN_PROK_2"/>
    <property type="match status" value="1"/>
</dbReference>
<evidence type="ECO:0000259" key="17">
    <source>
        <dbReference type="PROSITE" id="PS51085"/>
    </source>
</evidence>
<dbReference type="InterPro" id="IPR006656">
    <property type="entry name" value="Mopterin_OxRdtase"/>
</dbReference>
<dbReference type="SUPFAM" id="SSF50692">
    <property type="entry name" value="ADC-like"/>
    <property type="match status" value="1"/>
</dbReference>
<dbReference type="GO" id="GO:0051539">
    <property type="term" value="F:4 iron, 4 sulfur cluster binding"/>
    <property type="evidence" value="ECO:0007669"/>
    <property type="project" value="UniProtKB-KW"/>
</dbReference>
<evidence type="ECO:0000256" key="13">
    <source>
        <dbReference type="ARBA" id="ARBA00023027"/>
    </source>
</evidence>
<evidence type="ECO:0000256" key="6">
    <source>
        <dbReference type="ARBA" id="ARBA00022714"/>
    </source>
</evidence>
<dbReference type="GO" id="GO:0016020">
    <property type="term" value="C:membrane"/>
    <property type="evidence" value="ECO:0007669"/>
    <property type="project" value="UniProtKB-SubCell"/>
</dbReference>
<dbReference type="Gene3D" id="3.10.20.740">
    <property type="match status" value="1"/>
</dbReference>
<dbReference type="Pfam" id="PF01568">
    <property type="entry name" value="Molydop_binding"/>
    <property type="match status" value="1"/>
</dbReference>
<gene>
    <name evidence="21" type="primary">fdhA</name>
    <name evidence="21" type="ORF">HM1_1745</name>
</gene>
<dbReference type="PROSITE" id="PS51379">
    <property type="entry name" value="4FE4S_FER_2"/>
    <property type="match status" value="2"/>
</dbReference>
<dbReference type="SMART" id="SM00929">
    <property type="entry name" value="NADH-G_4Fe-4S_3"/>
    <property type="match status" value="1"/>
</dbReference>
<evidence type="ECO:0000256" key="2">
    <source>
        <dbReference type="ARBA" id="ARBA00004370"/>
    </source>
</evidence>
<comment type="similarity">
    <text evidence="4">In the C-terminal section; belongs to the prokaryotic molybdopterin-containing oxidoreductase family.</text>
</comment>
<keyword evidence="11" id="KW-0408">Iron</keyword>
<dbReference type="Proteomes" id="UP000008550">
    <property type="component" value="Chromosome"/>
</dbReference>
<keyword evidence="5" id="KW-0004">4Fe-4S</keyword>
<keyword evidence="22" id="KW-1185">Reference proteome</keyword>
<evidence type="ECO:0000256" key="16">
    <source>
        <dbReference type="SAM" id="MobiDB-lite"/>
    </source>
</evidence>
<dbReference type="InterPro" id="IPR006657">
    <property type="entry name" value="MoPterin_dinucl-bd_dom"/>
</dbReference>
<dbReference type="PANTHER" id="PTHR43105">
    <property type="entry name" value="RESPIRATORY NITRATE REDUCTASE"/>
    <property type="match status" value="1"/>
</dbReference>
<feature type="domain" description="4Fe-4S ferredoxin-type" evidence="18">
    <location>
        <begin position="178"/>
        <end position="208"/>
    </location>
</feature>
<keyword evidence="6" id="KW-0001">2Fe-2S</keyword>